<protein>
    <submittedName>
        <fullName evidence="2">Uncharacterized protein</fullName>
    </submittedName>
</protein>
<sequence length="65" mass="7165">MRATSSWKKNEIMTRARLLTNATYLHVASVVAGRASSDRQPTRHRHSTVPPNTLECGDDAPHAVP</sequence>
<organism evidence="2 3">
    <name type="scientific">Catenaria anguillulae PL171</name>
    <dbReference type="NCBI Taxonomy" id="765915"/>
    <lineage>
        <taxon>Eukaryota</taxon>
        <taxon>Fungi</taxon>
        <taxon>Fungi incertae sedis</taxon>
        <taxon>Blastocladiomycota</taxon>
        <taxon>Blastocladiomycetes</taxon>
        <taxon>Blastocladiales</taxon>
        <taxon>Catenariaceae</taxon>
        <taxon>Catenaria</taxon>
    </lineage>
</organism>
<dbReference type="Proteomes" id="UP000193411">
    <property type="component" value="Unassembled WGS sequence"/>
</dbReference>
<evidence type="ECO:0000313" key="2">
    <source>
        <dbReference type="EMBL" id="ORZ40416.1"/>
    </source>
</evidence>
<dbReference type="AlphaFoldDB" id="A0A1Y2I0M7"/>
<proteinExistence type="predicted"/>
<gene>
    <name evidence="2" type="ORF">BCR44DRAFT_1425003</name>
</gene>
<evidence type="ECO:0000256" key="1">
    <source>
        <dbReference type="SAM" id="MobiDB-lite"/>
    </source>
</evidence>
<comment type="caution">
    <text evidence="2">The sequence shown here is derived from an EMBL/GenBank/DDBJ whole genome shotgun (WGS) entry which is preliminary data.</text>
</comment>
<accession>A0A1Y2I0M7</accession>
<keyword evidence="3" id="KW-1185">Reference proteome</keyword>
<name>A0A1Y2I0M7_9FUNG</name>
<dbReference type="EMBL" id="MCFL01000003">
    <property type="protein sequence ID" value="ORZ40416.1"/>
    <property type="molecule type" value="Genomic_DNA"/>
</dbReference>
<evidence type="ECO:0000313" key="3">
    <source>
        <dbReference type="Proteomes" id="UP000193411"/>
    </source>
</evidence>
<feature type="region of interest" description="Disordered" evidence="1">
    <location>
        <begin position="34"/>
        <end position="65"/>
    </location>
</feature>
<reference evidence="2 3" key="1">
    <citation type="submission" date="2016-07" db="EMBL/GenBank/DDBJ databases">
        <title>Pervasive Adenine N6-methylation of Active Genes in Fungi.</title>
        <authorList>
            <consortium name="DOE Joint Genome Institute"/>
            <person name="Mondo S.J."/>
            <person name="Dannebaum R.O."/>
            <person name="Kuo R.C."/>
            <person name="Labutti K."/>
            <person name="Haridas S."/>
            <person name="Kuo A."/>
            <person name="Salamov A."/>
            <person name="Ahrendt S.R."/>
            <person name="Lipzen A."/>
            <person name="Sullivan W."/>
            <person name="Andreopoulos W.B."/>
            <person name="Clum A."/>
            <person name="Lindquist E."/>
            <person name="Daum C."/>
            <person name="Ramamoorthy G.K."/>
            <person name="Gryganskyi A."/>
            <person name="Culley D."/>
            <person name="Magnuson J.K."/>
            <person name="James T.Y."/>
            <person name="O'Malley M.A."/>
            <person name="Stajich J.E."/>
            <person name="Spatafora J.W."/>
            <person name="Visel A."/>
            <person name="Grigoriev I.V."/>
        </authorList>
    </citation>
    <scope>NUCLEOTIDE SEQUENCE [LARGE SCALE GENOMIC DNA]</scope>
    <source>
        <strain evidence="2 3">PL171</strain>
    </source>
</reference>